<dbReference type="Pfam" id="PF07690">
    <property type="entry name" value="MFS_1"/>
    <property type="match status" value="1"/>
</dbReference>
<feature type="transmembrane region" description="Helical" evidence="6">
    <location>
        <begin position="373"/>
        <end position="392"/>
    </location>
</feature>
<comment type="caution">
    <text evidence="8">The sequence shown here is derived from an EMBL/GenBank/DDBJ whole genome shotgun (WGS) entry which is preliminary data.</text>
</comment>
<feature type="transmembrane region" description="Helical" evidence="6">
    <location>
        <begin position="23"/>
        <end position="41"/>
    </location>
</feature>
<evidence type="ECO:0000256" key="2">
    <source>
        <dbReference type="ARBA" id="ARBA00022448"/>
    </source>
</evidence>
<sequence>MTMTLDASAKPGSQDNYLFGPRSAWFAFAMTIGLMMVDYIDRQVIVSLFPHLKEAWGLSDKQLGALVSVVSVTVALAALPIALFADRGSRVKSIVVMATTWSLATISCMFTRNYSQLLAARAVVGLGEAGYGAVGSALIASHFPARMRGALLAGFFAAASVGSVMGVMLGGLIAARWGWQAAFGVVGVPGLVLALVYAKVRDYRTVDLTPRLDRATRSTGSAVRAVVQALTRSRTMLWVCIGGSAQLIVVSAIWAWLPSYLNRVHGLAPDRAAISAAMVVLSGAVGSVVWGALIDRAGRRRPGAKLQAMALLCIASLVVLVTAFGAPRFDIAMTAQAQFMLVLLGGFLMTCTVGPVSAVVIDVIHPGIRATGASVLALFQNLFGLAAGPFIAGILSDAWTLEQALTAMPLFALLACGAFMRASRSYEPDLQRVGQTLKEEQAAMNSDTGSALA</sequence>
<dbReference type="RefSeq" id="WP_340348333.1">
    <property type="nucleotide sequence ID" value="NZ_JBBKZT010000039.1"/>
</dbReference>
<dbReference type="SUPFAM" id="SSF103473">
    <property type="entry name" value="MFS general substrate transporter"/>
    <property type="match status" value="1"/>
</dbReference>
<comment type="subcellular location">
    <subcellularLocation>
        <location evidence="1">Membrane</location>
        <topology evidence="1">Multi-pass membrane protein</topology>
    </subcellularLocation>
</comment>
<evidence type="ECO:0000256" key="3">
    <source>
        <dbReference type="ARBA" id="ARBA00022692"/>
    </source>
</evidence>
<dbReference type="InterPro" id="IPR011701">
    <property type="entry name" value="MFS"/>
</dbReference>
<dbReference type="Gene3D" id="1.20.1250.20">
    <property type="entry name" value="MFS general substrate transporter like domains"/>
    <property type="match status" value="2"/>
</dbReference>
<feature type="transmembrane region" description="Helical" evidence="6">
    <location>
        <begin position="91"/>
        <end position="111"/>
    </location>
</feature>
<dbReference type="InterPro" id="IPR044770">
    <property type="entry name" value="MFS_spinster-like"/>
</dbReference>
<feature type="transmembrane region" description="Helical" evidence="6">
    <location>
        <begin position="338"/>
        <end position="361"/>
    </location>
</feature>
<feature type="transmembrane region" description="Helical" evidence="6">
    <location>
        <begin position="404"/>
        <end position="422"/>
    </location>
</feature>
<feature type="transmembrane region" description="Helical" evidence="6">
    <location>
        <begin position="62"/>
        <end position="85"/>
    </location>
</feature>
<reference evidence="8 9" key="1">
    <citation type="submission" date="2024-03" db="EMBL/GenBank/DDBJ databases">
        <title>Novel species of the genus Variovorax.</title>
        <authorList>
            <person name="Liu Q."/>
            <person name="Xin Y.-H."/>
        </authorList>
    </citation>
    <scope>NUCLEOTIDE SEQUENCE [LARGE SCALE GENOMIC DNA]</scope>
    <source>
        <strain evidence="8 9">KACC 18900</strain>
    </source>
</reference>
<keyword evidence="2" id="KW-0813">Transport</keyword>
<gene>
    <name evidence="8" type="ORF">WKW82_37580</name>
</gene>
<evidence type="ECO:0000256" key="5">
    <source>
        <dbReference type="ARBA" id="ARBA00023136"/>
    </source>
</evidence>
<dbReference type="InterPro" id="IPR036259">
    <property type="entry name" value="MFS_trans_sf"/>
</dbReference>
<keyword evidence="3 6" id="KW-0812">Transmembrane</keyword>
<dbReference type="InterPro" id="IPR020846">
    <property type="entry name" value="MFS_dom"/>
</dbReference>
<dbReference type="PANTHER" id="PTHR23505:SF79">
    <property type="entry name" value="PROTEIN SPINSTER"/>
    <property type="match status" value="1"/>
</dbReference>
<evidence type="ECO:0000313" key="9">
    <source>
        <dbReference type="Proteomes" id="UP001385892"/>
    </source>
</evidence>
<protein>
    <submittedName>
        <fullName evidence="8">MFS transporter</fullName>
    </submittedName>
</protein>
<feature type="domain" description="Major facilitator superfamily (MFS) profile" evidence="7">
    <location>
        <begin position="27"/>
        <end position="424"/>
    </location>
</feature>
<dbReference type="EMBL" id="JBBKZT010000039">
    <property type="protein sequence ID" value="MEJ8852385.1"/>
    <property type="molecule type" value="Genomic_DNA"/>
</dbReference>
<proteinExistence type="predicted"/>
<keyword evidence="4 6" id="KW-1133">Transmembrane helix</keyword>
<feature type="transmembrane region" description="Helical" evidence="6">
    <location>
        <begin position="150"/>
        <end position="173"/>
    </location>
</feature>
<keyword evidence="5 6" id="KW-0472">Membrane</keyword>
<feature type="transmembrane region" description="Helical" evidence="6">
    <location>
        <begin position="236"/>
        <end position="257"/>
    </location>
</feature>
<dbReference type="PROSITE" id="PS50850">
    <property type="entry name" value="MFS"/>
    <property type="match status" value="1"/>
</dbReference>
<organism evidence="8 9">
    <name type="scientific">Variovorax rhizosphaerae</name>
    <dbReference type="NCBI Taxonomy" id="1836200"/>
    <lineage>
        <taxon>Bacteria</taxon>
        <taxon>Pseudomonadati</taxon>
        <taxon>Pseudomonadota</taxon>
        <taxon>Betaproteobacteria</taxon>
        <taxon>Burkholderiales</taxon>
        <taxon>Comamonadaceae</taxon>
        <taxon>Variovorax</taxon>
    </lineage>
</organism>
<evidence type="ECO:0000259" key="7">
    <source>
        <dbReference type="PROSITE" id="PS50850"/>
    </source>
</evidence>
<name>A0ABU8WXY4_9BURK</name>
<evidence type="ECO:0000256" key="4">
    <source>
        <dbReference type="ARBA" id="ARBA00022989"/>
    </source>
</evidence>
<dbReference type="Proteomes" id="UP001385892">
    <property type="component" value="Unassembled WGS sequence"/>
</dbReference>
<feature type="transmembrane region" description="Helical" evidence="6">
    <location>
        <begin position="272"/>
        <end position="294"/>
    </location>
</feature>
<evidence type="ECO:0000256" key="6">
    <source>
        <dbReference type="SAM" id="Phobius"/>
    </source>
</evidence>
<accession>A0ABU8WXY4</accession>
<evidence type="ECO:0000313" key="8">
    <source>
        <dbReference type="EMBL" id="MEJ8852385.1"/>
    </source>
</evidence>
<feature type="transmembrane region" description="Helical" evidence="6">
    <location>
        <begin position="179"/>
        <end position="198"/>
    </location>
</feature>
<feature type="transmembrane region" description="Helical" evidence="6">
    <location>
        <begin position="306"/>
        <end position="326"/>
    </location>
</feature>
<keyword evidence="9" id="KW-1185">Reference proteome</keyword>
<evidence type="ECO:0000256" key="1">
    <source>
        <dbReference type="ARBA" id="ARBA00004141"/>
    </source>
</evidence>
<dbReference type="PANTHER" id="PTHR23505">
    <property type="entry name" value="SPINSTER"/>
    <property type="match status" value="1"/>
</dbReference>